<proteinExistence type="predicted"/>
<accession>A0A0D9YBA5</accession>
<protein>
    <submittedName>
        <fullName evidence="1">Uncharacterized protein</fullName>
    </submittedName>
</protein>
<dbReference type="HOGENOM" id="CLU_142508_0_0_1"/>
<sequence>MAACRHKMATLDGPVWGKGDPFFSLTLSPSNPTTWMESKHTEGRDSTLMVGRRRGVGAVAACRRGLAGGTVEPDMYALVRESRNSGESPASGPAMVTPAGAAFPLGRCCISFPLPMDSLGENHVLEIQDGRRRRTWRRSLLGGVVQKTHSLGVLWL</sequence>
<dbReference type="Gramene" id="OGLUM01G25280.1">
    <property type="protein sequence ID" value="OGLUM01G25280.1"/>
    <property type="gene ID" value="OGLUM01G25280"/>
</dbReference>
<organism evidence="1">
    <name type="scientific">Oryza glumipatula</name>
    <dbReference type="NCBI Taxonomy" id="40148"/>
    <lineage>
        <taxon>Eukaryota</taxon>
        <taxon>Viridiplantae</taxon>
        <taxon>Streptophyta</taxon>
        <taxon>Embryophyta</taxon>
        <taxon>Tracheophyta</taxon>
        <taxon>Spermatophyta</taxon>
        <taxon>Magnoliopsida</taxon>
        <taxon>Liliopsida</taxon>
        <taxon>Poales</taxon>
        <taxon>Poaceae</taxon>
        <taxon>BOP clade</taxon>
        <taxon>Oryzoideae</taxon>
        <taxon>Oryzeae</taxon>
        <taxon>Oryzinae</taxon>
        <taxon>Oryza</taxon>
    </lineage>
</organism>
<name>A0A0D9YBA5_9ORYZ</name>
<dbReference type="STRING" id="40148.A0A0D9YBA5"/>
<keyword evidence="2" id="KW-1185">Reference proteome</keyword>
<evidence type="ECO:0000313" key="1">
    <source>
        <dbReference type="EnsemblPlants" id="OGLUM01G25280.1"/>
    </source>
</evidence>
<evidence type="ECO:0000313" key="2">
    <source>
        <dbReference type="Proteomes" id="UP000026961"/>
    </source>
</evidence>
<reference evidence="1" key="3">
    <citation type="submission" date="2018-05" db="EMBL/GenBank/DDBJ databases">
        <title>OgluRS3 (Oryza glumaepatula Reference Sequence Version 3).</title>
        <authorList>
            <person name="Zhang J."/>
            <person name="Kudrna D."/>
            <person name="Lee S."/>
            <person name="Talag J."/>
            <person name="Welchert J."/>
            <person name="Wing R.A."/>
        </authorList>
    </citation>
    <scope>NUCLEOTIDE SEQUENCE [LARGE SCALE GENOMIC DNA]</scope>
</reference>
<reference evidence="1" key="1">
    <citation type="submission" date="2013-08" db="EMBL/GenBank/DDBJ databases">
        <title>Oryza genome evolution.</title>
        <authorList>
            <person name="Wing R.A."/>
            <person name="Panaud O."/>
            <person name="Oliveira A.C."/>
        </authorList>
    </citation>
    <scope>NUCLEOTIDE SEQUENCE</scope>
</reference>
<dbReference type="EnsemblPlants" id="OGLUM01G25280.1">
    <property type="protein sequence ID" value="OGLUM01G25280.1"/>
    <property type="gene ID" value="OGLUM01G25280"/>
</dbReference>
<dbReference type="Proteomes" id="UP000026961">
    <property type="component" value="Chromosome 1"/>
</dbReference>
<reference evidence="1" key="2">
    <citation type="submission" date="2015-04" db="UniProtKB">
        <authorList>
            <consortium name="EnsemblPlants"/>
        </authorList>
    </citation>
    <scope>IDENTIFICATION</scope>
</reference>
<dbReference type="AlphaFoldDB" id="A0A0D9YBA5"/>